<dbReference type="InterPro" id="IPR051690">
    <property type="entry name" value="PseI-like"/>
</dbReference>
<feature type="domain" description="AFP-like" evidence="2">
    <location>
        <begin position="290"/>
        <end position="348"/>
    </location>
</feature>
<feature type="compositionally biased region" description="Basic and acidic residues" evidence="1">
    <location>
        <begin position="351"/>
        <end position="363"/>
    </location>
</feature>
<dbReference type="SMART" id="SM00858">
    <property type="entry name" value="SAF"/>
    <property type="match status" value="1"/>
</dbReference>
<dbReference type="InterPro" id="IPR013974">
    <property type="entry name" value="SAF"/>
</dbReference>
<name>A0ABV3XC93_9ACTN</name>
<evidence type="ECO:0000313" key="3">
    <source>
        <dbReference type="EMBL" id="MEX5718183.1"/>
    </source>
</evidence>
<dbReference type="InterPro" id="IPR013785">
    <property type="entry name" value="Aldolase_TIM"/>
</dbReference>
<dbReference type="EC" id="2.5.1.97" evidence="3"/>
<protein>
    <submittedName>
        <fullName evidence="3">Pseudaminic acid synthase</fullName>
        <ecNumber evidence="3">2.5.1.97</ecNumber>
    </submittedName>
</protein>
<keyword evidence="4" id="KW-1185">Reference proteome</keyword>
<dbReference type="Pfam" id="PF03102">
    <property type="entry name" value="NeuB"/>
    <property type="match status" value="1"/>
</dbReference>
<dbReference type="InterPro" id="IPR006190">
    <property type="entry name" value="SAF_AFP_Neu5Ac"/>
</dbReference>
<dbReference type="InterPro" id="IPR057736">
    <property type="entry name" value="SAF_PseI/NeuA/NeuB"/>
</dbReference>
<dbReference type="SUPFAM" id="SSF51269">
    <property type="entry name" value="AFP III-like domain"/>
    <property type="match status" value="1"/>
</dbReference>
<accession>A0ABV3XC93</accession>
<dbReference type="SUPFAM" id="SSF51569">
    <property type="entry name" value="Aldolase"/>
    <property type="match status" value="1"/>
</dbReference>
<dbReference type="InterPro" id="IPR036732">
    <property type="entry name" value="AFP_Neu5c_C_sf"/>
</dbReference>
<dbReference type="PROSITE" id="PS50844">
    <property type="entry name" value="AFP_LIKE"/>
    <property type="match status" value="1"/>
</dbReference>
<proteinExistence type="predicted"/>
<dbReference type="InterPro" id="IPR020030">
    <property type="entry name" value="Pseudaminic_synth_PseI"/>
</dbReference>
<dbReference type="Gene3D" id="3.90.1210.10">
    <property type="entry name" value="Antifreeze-like/N-acetylneuraminic acid synthase C-terminal domain"/>
    <property type="match status" value="1"/>
</dbReference>
<dbReference type="EMBL" id="JBFNXQ010000015">
    <property type="protein sequence ID" value="MEX5718183.1"/>
    <property type="molecule type" value="Genomic_DNA"/>
</dbReference>
<evidence type="ECO:0000259" key="2">
    <source>
        <dbReference type="PROSITE" id="PS50844"/>
    </source>
</evidence>
<evidence type="ECO:0000256" key="1">
    <source>
        <dbReference type="SAM" id="MobiDB-lite"/>
    </source>
</evidence>
<dbReference type="GO" id="GO:0016740">
    <property type="term" value="F:transferase activity"/>
    <property type="evidence" value="ECO:0007669"/>
    <property type="project" value="UniProtKB-KW"/>
</dbReference>
<dbReference type="PANTHER" id="PTHR42966">
    <property type="entry name" value="N-ACETYLNEURAMINATE SYNTHASE"/>
    <property type="match status" value="1"/>
</dbReference>
<dbReference type="PANTHER" id="PTHR42966:SF2">
    <property type="entry name" value="PSEUDAMINIC ACID SYNTHASE"/>
    <property type="match status" value="1"/>
</dbReference>
<dbReference type="NCBIfam" id="TIGR03586">
    <property type="entry name" value="PseI"/>
    <property type="match status" value="1"/>
</dbReference>
<reference evidence="3 4" key="1">
    <citation type="submission" date="2024-06" db="EMBL/GenBank/DDBJ databases">
        <title>Draft genome sequence of Geodermatophilus badlandi, a novel member of the Geodermatophilaceae isolated from badland sedimentary rocks in the Red desert, Wyoming, USA.</title>
        <authorList>
            <person name="Ben Tekaya S."/>
            <person name="Nouioui I."/>
            <person name="Flores G.M."/>
            <person name="Shaal M.N."/>
            <person name="Bredoire F."/>
            <person name="Basile F."/>
            <person name="Van Diepen L."/>
            <person name="Ward N.L."/>
        </authorList>
    </citation>
    <scope>NUCLEOTIDE SEQUENCE [LARGE SCALE GENOMIC DNA]</scope>
    <source>
        <strain evidence="3 4">WL48A</strain>
    </source>
</reference>
<comment type="caution">
    <text evidence="3">The sequence shown here is derived from an EMBL/GenBank/DDBJ whole genome shotgun (WGS) entry which is preliminary data.</text>
</comment>
<keyword evidence="3" id="KW-0808">Transferase</keyword>
<dbReference type="Pfam" id="PF08666">
    <property type="entry name" value="SAF"/>
    <property type="match status" value="1"/>
</dbReference>
<dbReference type="InterPro" id="IPR013132">
    <property type="entry name" value="PseI/NeuA/B-like_N"/>
</dbReference>
<dbReference type="Gene3D" id="3.20.20.70">
    <property type="entry name" value="Aldolase class I"/>
    <property type="match status" value="1"/>
</dbReference>
<evidence type="ECO:0000313" key="4">
    <source>
        <dbReference type="Proteomes" id="UP001560045"/>
    </source>
</evidence>
<dbReference type="RefSeq" id="WP_369204775.1">
    <property type="nucleotide sequence ID" value="NZ_JBFNXQ010000015.1"/>
</dbReference>
<sequence>MSDLAALLDGTTPWVVAELSGNHDGSLDRALATIDAIAATGAQSVKFQTYRAESMTLDSDAPPFRIREGHELWGGRGLFDLYRQAGTPYEWHEQLFAHARGRGLVPFSSPFDGTALELLESLDCGIYKIASAELVDLPLIRAAASTGKPLVLSTGMATLAEVEAALSAARGAGSGELVLLSCTAAYPADPAGSHLANIAVLRQAFGVPVGISDHTPGIGVPVAAVALGAVAVEKHVTLDRSGGVDAAFSLLPEELSALVRECTAARAATASGPRFGVRPGEEDTARLRRSLWVVEDVRPGDVVGPHNVRALRPGGGLAPAHWDDVVGRPFARPVGRGQPLAWDVLGAPGTDRPDRADRADTAP</sequence>
<organism evidence="3 4">
    <name type="scientific">Geodermatophilus maliterrae</name>
    <dbReference type="NCBI Taxonomy" id="3162531"/>
    <lineage>
        <taxon>Bacteria</taxon>
        <taxon>Bacillati</taxon>
        <taxon>Actinomycetota</taxon>
        <taxon>Actinomycetes</taxon>
        <taxon>Geodermatophilales</taxon>
        <taxon>Geodermatophilaceae</taxon>
        <taxon>Geodermatophilus</taxon>
    </lineage>
</organism>
<dbReference type="CDD" id="cd11615">
    <property type="entry name" value="SAF_NeuB_like"/>
    <property type="match status" value="1"/>
</dbReference>
<dbReference type="Proteomes" id="UP001560045">
    <property type="component" value="Unassembled WGS sequence"/>
</dbReference>
<feature type="region of interest" description="Disordered" evidence="1">
    <location>
        <begin position="337"/>
        <end position="363"/>
    </location>
</feature>
<gene>
    <name evidence="3" type="primary">pseI</name>
    <name evidence="3" type="ORF">ABQ292_07335</name>
</gene>